<accession>A0ABU8ZB25</accession>
<evidence type="ECO:0000313" key="2">
    <source>
        <dbReference type="Proteomes" id="UP001334005"/>
    </source>
</evidence>
<organism evidence="1 2">
    <name type="scientific">Raoultella scottii</name>
    <dbReference type="NCBI Taxonomy" id="3040937"/>
    <lineage>
        <taxon>Bacteria</taxon>
        <taxon>Pseudomonadati</taxon>
        <taxon>Pseudomonadota</taxon>
        <taxon>Gammaproteobacteria</taxon>
        <taxon>Enterobacterales</taxon>
        <taxon>Enterobacteriaceae</taxon>
        <taxon>Klebsiella/Raoultella group</taxon>
        <taxon>Raoultella</taxon>
    </lineage>
</organism>
<proteinExistence type="predicted"/>
<keyword evidence="2" id="KW-1185">Reference proteome</keyword>
<gene>
    <name evidence="1" type="ORF">QFI66_021985</name>
</gene>
<dbReference type="EMBL" id="JARXNH020000057">
    <property type="protein sequence ID" value="MEK0250752.1"/>
    <property type="molecule type" value="Genomic_DNA"/>
</dbReference>
<dbReference type="Proteomes" id="UP001334005">
    <property type="component" value="Unassembled WGS sequence"/>
</dbReference>
<sequence length="64" mass="6924">MPTSLFQESIASGWQAVSQKFGGVEPGFRRYQGVAVRQTGVCEEGWIAGIKKAPSGAFFIFGVR</sequence>
<protein>
    <submittedName>
        <fullName evidence="1">Uncharacterized protein</fullName>
    </submittedName>
</protein>
<name>A0ABU8ZB25_9ENTR</name>
<evidence type="ECO:0000313" key="1">
    <source>
        <dbReference type="EMBL" id="MEK0250752.1"/>
    </source>
</evidence>
<dbReference type="RefSeq" id="WP_095095676.1">
    <property type="nucleotide sequence ID" value="NZ_JARXNH020000057.1"/>
</dbReference>
<comment type="caution">
    <text evidence="1">The sequence shown here is derived from an EMBL/GenBank/DDBJ whole genome shotgun (WGS) entry which is preliminary data.</text>
</comment>
<reference evidence="1 2" key="1">
    <citation type="submission" date="2024-03" db="EMBL/GenBank/DDBJ databases">
        <title>Two novel Raoultella species associated with bleeding cankers of broadleaf hosts, Raoultella scottia sp. nov. and Raoultella lignicola sp. nov.</title>
        <authorList>
            <person name="Brady C.L."/>
        </authorList>
    </citation>
    <scope>NUCLEOTIDE SEQUENCE [LARGE SCALE GENOMIC DNA]</scope>
    <source>
        <strain evidence="1 2">BAC 10a-01-01</strain>
    </source>
</reference>